<gene>
    <name evidence="1" type="ORF">CB5_LOCUS6490</name>
</gene>
<dbReference type="EMBL" id="LR862143">
    <property type="protein sequence ID" value="CAD1823279.1"/>
    <property type="molecule type" value="Genomic_DNA"/>
</dbReference>
<evidence type="ECO:0000313" key="1">
    <source>
        <dbReference type="EMBL" id="CAD1823279.1"/>
    </source>
</evidence>
<dbReference type="AlphaFoldDB" id="A0A6V7NXJ3"/>
<accession>A0A6V7NXJ3</accession>
<reference evidence="1" key="1">
    <citation type="submission" date="2020-07" db="EMBL/GenBank/DDBJ databases">
        <authorList>
            <person name="Lin J."/>
        </authorList>
    </citation>
    <scope>NUCLEOTIDE SEQUENCE</scope>
</reference>
<name>A0A6V7NXJ3_ANACO</name>
<protein>
    <submittedName>
        <fullName evidence="1">Uncharacterized protein</fullName>
    </submittedName>
</protein>
<sequence>MRGLRLKRGEPLSFLSHSPAREFLLSVSRTLPHSSLPHSLRPESDAAVAAAVAGADCTRARAPVSPELLLSVSRTLPHSSLSHSLRPESEAAVAADAAVAAAVAGADYTASAVPSLLSIATTLFH</sequence>
<organism evidence="1">
    <name type="scientific">Ananas comosus var. bracteatus</name>
    <name type="common">red pineapple</name>
    <dbReference type="NCBI Taxonomy" id="296719"/>
    <lineage>
        <taxon>Eukaryota</taxon>
        <taxon>Viridiplantae</taxon>
        <taxon>Streptophyta</taxon>
        <taxon>Embryophyta</taxon>
        <taxon>Tracheophyta</taxon>
        <taxon>Spermatophyta</taxon>
        <taxon>Magnoliopsida</taxon>
        <taxon>Liliopsida</taxon>
        <taxon>Poales</taxon>
        <taxon>Bromeliaceae</taxon>
        <taxon>Bromelioideae</taxon>
        <taxon>Ananas</taxon>
    </lineage>
</organism>
<proteinExistence type="predicted"/>